<proteinExistence type="predicted"/>
<reference evidence="1" key="2">
    <citation type="journal article" date="2015" name="Fish Shellfish Immunol.">
        <title>Early steps in the European eel (Anguilla anguilla)-Vibrio vulnificus interaction in the gills: Role of the RtxA13 toxin.</title>
        <authorList>
            <person name="Callol A."/>
            <person name="Pajuelo D."/>
            <person name="Ebbesson L."/>
            <person name="Teles M."/>
            <person name="MacKenzie S."/>
            <person name="Amaro C."/>
        </authorList>
    </citation>
    <scope>NUCLEOTIDE SEQUENCE</scope>
</reference>
<dbReference type="EMBL" id="GBXM01084983">
    <property type="protein sequence ID" value="JAH23594.1"/>
    <property type="molecule type" value="Transcribed_RNA"/>
</dbReference>
<evidence type="ECO:0000313" key="1">
    <source>
        <dbReference type="EMBL" id="JAH23594.1"/>
    </source>
</evidence>
<sequence length="21" mass="2448">MTILIPQLTKDSSLRRKSVNF</sequence>
<name>A0A0E9R390_ANGAN</name>
<accession>A0A0E9R390</accession>
<reference evidence="1" key="1">
    <citation type="submission" date="2014-11" db="EMBL/GenBank/DDBJ databases">
        <authorList>
            <person name="Amaro Gonzalez C."/>
        </authorList>
    </citation>
    <scope>NUCLEOTIDE SEQUENCE</scope>
</reference>
<dbReference type="AlphaFoldDB" id="A0A0E9R390"/>
<protein>
    <submittedName>
        <fullName evidence="1">Uncharacterized protein</fullName>
    </submittedName>
</protein>
<organism evidence="1">
    <name type="scientific">Anguilla anguilla</name>
    <name type="common">European freshwater eel</name>
    <name type="synonym">Muraena anguilla</name>
    <dbReference type="NCBI Taxonomy" id="7936"/>
    <lineage>
        <taxon>Eukaryota</taxon>
        <taxon>Metazoa</taxon>
        <taxon>Chordata</taxon>
        <taxon>Craniata</taxon>
        <taxon>Vertebrata</taxon>
        <taxon>Euteleostomi</taxon>
        <taxon>Actinopterygii</taxon>
        <taxon>Neopterygii</taxon>
        <taxon>Teleostei</taxon>
        <taxon>Anguilliformes</taxon>
        <taxon>Anguillidae</taxon>
        <taxon>Anguilla</taxon>
    </lineage>
</organism>